<sequence length="147" mass="16254">MKKIFSIMILGVFLVVNTITVSAAEVMSPTKPITSTQLYIYEITSEKAGQEIINGNNGINVDHGGTWLQITLVETGTINKTLQVNFNGSNMIMIDSAEMDINGDGIIDKRISIWRYEGGEFENGAITITATASAYPWNTISYRYMVF</sequence>
<protein>
    <submittedName>
        <fullName evidence="1">Uncharacterized protein</fullName>
    </submittedName>
</protein>
<organism evidence="1 2">
    <name type="scientific">Petralouisia muris</name>
    <dbReference type="NCBI Taxonomy" id="3032872"/>
    <lineage>
        <taxon>Bacteria</taxon>
        <taxon>Bacillati</taxon>
        <taxon>Bacillota</taxon>
        <taxon>Clostridia</taxon>
        <taxon>Lachnospirales</taxon>
        <taxon>Lachnospiraceae</taxon>
        <taxon>Petralouisia</taxon>
    </lineage>
</organism>
<keyword evidence="2" id="KW-1185">Reference proteome</keyword>
<evidence type="ECO:0000313" key="1">
    <source>
        <dbReference type="EMBL" id="TGY95340.1"/>
    </source>
</evidence>
<name>A0AC61RTX2_9FIRM</name>
<dbReference type="EMBL" id="SRYA01000031">
    <property type="protein sequence ID" value="TGY95340.1"/>
    <property type="molecule type" value="Genomic_DNA"/>
</dbReference>
<accession>A0AC61RTX2</accession>
<comment type="caution">
    <text evidence="1">The sequence shown here is derived from an EMBL/GenBank/DDBJ whole genome shotgun (WGS) entry which is preliminary data.</text>
</comment>
<gene>
    <name evidence="1" type="ORF">E5329_15680</name>
</gene>
<proteinExistence type="predicted"/>
<evidence type="ECO:0000313" key="2">
    <source>
        <dbReference type="Proteomes" id="UP000304953"/>
    </source>
</evidence>
<dbReference type="Proteomes" id="UP000304953">
    <property type="component" value="Unassembled WGS sequence"/>
</dbReference>
<reference evidence="1" key="1">
    <citation type="submission" date="2019-04" db="EMBL/GenBank/DDBJ databases">
        <title>Microbes associate with the intestines of laboratory mice.</title>
        <authorList>
            <person name="Navarre W."/>
            <person name="Wong E."/>
            <person name="Huang K."/>
            <person name="Tropini C."/>
            <person name="Ng K."/>
            <person name="Yu B."/>
        </authorList>
    </citation>
    <scope>NUCLEOTIDE SEQUENCE</scope>
    <source>
        <strain evidence="1">NM01_1-7b</strain>
    </source>
</reference>